<dbReference type="PROSITE" id="PS50158">
    <property type="entry name" value="ZF_CCHC"/>
    <property type="match status" value="1"/>
</dbReference>
<dbReference type="Ensembl" id="ENSXCOT00000014027.1">
    <property type="protein sequence ID" value="ENSXCOP00000013857.1"/>
    <property type="gene ID" value="ENSXCOG00000010490.1"/>
</dbReference>
<organism evidence="3 4">
    <name type="scientific">Xiphophorus couchianus</name>
    <name type="common">Monterrey platyfish</name>
    <dbReference type="NCBI Taxonomy" id="32473"/>
    <lineage>
        <taxon>Eukaryota</taxon>
        <taxon>Metazoa</taxon>
        <taxon>Chordata</taxon>
        <taxon>Craniata</taxon>
        <taxon>Vertebrata</taxon>
        <taxon>Euteleostomi</taxon>
        <taxon>Actinopterygii</taxon>
        <taxon>Neopterygii</taxon>
        <taxon>Teleostei</taxon>
        <taxon>Neoteleostei</taxon>
        <taxon>Acanthomorphata</taxon>
        <taxon>Ovalentaria</taxon>
        <taxon>Atherinomorphae</taxon>
        <taxon>Cyprinodontiformes</taxon>
        <taxon>Poeciliidae</taxon>
        <taxon>Poeciliinae</taxon>
        <taxon>Xiphophorus</taxon>
    </lineage>
</organism>
<reference evidence="3" key="1">
    <citation type="submission" date="2025-08" db="UniProtKB">
        <authorList>
            <consortium name="Ensembl"/>
        </authorList>
    </citation>
    <scope>IDENTIFICATION</scope>
</reference>
<keyword evidence="1" id="KW-0863">Zinc-finger</keyword>
<proteinExistence type="predicted"/>
<evidence type="ECO:0000259" key="2">
    <source>
        <dbReference type="PROSITE" id="PS50158"/>
    </source>
</evidence>
<keyword evidence="1" id="KW-0479">Metal-binding</keyword>
<dbReference type="InterPro" id="IPR036875">
    <property type="entry name" value="Znf_CCHC_sf"/>
</dbReference>
<reference evidence="3" key="2">
    <citation type="submission" date="2025-09" db="UniProtKB">
        <authorList>
            <consortium name="Ensembl"/>
        </authorList>
    </citation>
    <scope>IDENTIFICATION</scope>
</reference>
<dbReference type="SMART" id="SM00343">
    <property type="entry name" value="ZnF_C2HC"/>
    <property type="match status" value="1"/>
</dbReference>
<keyword evidence="1" id="KW-0862">Zinc</keyword>
<accession>A0A3B5LS08</accession>
<feature type="domain" description="CCHC-type" evidence="2">
    <location>
        <begin position="80"/>
        <end position="95"/>
    </location>
</feature>
<dbReference type="AlphaFoldDB" id="A0A3B5LS08"/>
<name>A0A3B5LS08_9TELE</name>
<keyword evidence="4" id="KW-1185">Reference proteome</keyword>
<dbReference type="InterPro" id="IPR001878">
    <property type="entry name" value="Znf_CCHC"/>
</dbReference>
<evidence type="ECO:0000313" key="3">
    <source>
        <dbReference type="Ensembl" id="ENSXCOP00000013857.1"/>
    </source>
</evidence>
<dbReference type="Proteomes" id="UP000261380">
    <property type="component" value="Unplaced"/>
</dbReference>
<dbReference type="GO" id="GO:0003676">
    <property type="term" value="F:nucleic acid binding"/>
    <property type="evidence" value="ECO:0007669"/>
    <property type="project" value="InterPro"/>
</dbReference>
<dbReference type="SUPFAM" id="SSF57756">
    <property type="entry name" value="Retrovirus zinc finger-like domains"/>
    <property type="match status" value="1"/>
</dbReference>
<dbReference type="GO" id="GO:0008270">
    <property type="term" value="F:zinc ion binding"/>
    <property type="evidence" value="ECO:0007669"/>
    <property type="project" value="UniProtKB-KW"/>
</dbReference>
<sequence>MTKDVLRGAKKNRNTEQEAGTTKLIEGLKAEMLELKKLVLETVEITKKHQTERATTHSYRKPRGCPACLEAQSGERCTHCYKCGQGGHLARGCRQNRGQQGNWTGLLGRDPHQKSKLLIYQSKFLPSSMIMSFGSCPKEQDQGYKRTKLVLVF</sequence>
<evidence type="ECO:0000313" key="4">
    <source>
        <dbReference type="Proteomes" id="UP000261380"/>
    </source>
</evidence>
<protein>
    <recommendedName>
        <fullName evidence="2">CCHC-type domain-containing protein</fullName>
    </recommendedName>
</protein>
<evidence type="ECO:0000256" key="1">
    <source>
        <dbReference type="PROSITE-ProRule" id="PRU00047"/>
    </source>
</evidence>